<evidence type="ECO:0000313" key="3">
    <source>
        <dbReference type="Proteomes" id="UP000287651"/>
    </source>
</evidence>
<dbReference type="AlphaFoldDB" id="A0A426YW03"/>
<proteinExistence type="predicted"/>
<accession>A0A426YW03</accession>
<dbReference type="EMBL" id="AMZH03009878">
    <property type="protein sequence ID" value="RRT55884.1"/>
    <property type="molecule type" value="Genomic_DNA"/>
</dbReference>
<keyword evidence="1" id="KW-0472">Membrane</keyword>
<name>A0A426YW03_ENSVE</name>
<keyword evidence="1" id="KW-0812">Transmembrane</keyword>
<feature type="transmembrane region" description="Helical" evidence="1">
    <location>
        <begin position="6"/>
        <end position="25"/>
    </location>
</feature>
<protein>
    <submittedName>
        <fullName evidence="2">Uncharacterized protein</fullName>
    </submittedName>
</protein>
<keyword evidence="1" id="KW-1133">Transmembrane helix</keyword>
<organism evidence="2 3">
    <name type="scientific">Ensete ventricosum</name>
    <name type="common">Abyssinian banana</name>
    <name type="synonym">Musa ensete</name>
    <dbReference type="NCBI Taxonomy" id="4639"/>
    <lineage>
        <taxon>Eukaryota</taxon>
        <taxon>Viridiplantae</taxon>
        <taxon>Streptophyta</taxon>
        <taxon>Embryophyta</taxon>
        <taxon>Tracheophyta</taxon>
        <taxon>Spermatophyta</taxon>
        <taxon>Magnoliopsida</taxon>
        <taxon>Liliopsida</taxon>
        <taxon>Zingiberales</taxon>
        <taxon>Musaceae</taxon>
        <taxon>Ensete</taxon>
    </lineage>
</organism>
<evidence type="ECO:0000313" key="2">
    <source>
        <dbReference type="EMBL" id="RRT55884.1"/>
    </source>
</evidence>
<reference evidence="2 3" key="1">
    <citation type="journal article" date="2014" name="Agronomy (Basel)">
        <title>A Draft Genome Sequence for Ensete ventricosum, the Drought-Tolerant Tree Against Hunger.</title>
        <authorList>
            <person name="Harrison J."/>
            <person name="Moore K.A."/>
            <person name="Paszkiewicz K."/>
            <person name="Jones T."/>
            <person name="Grant M."/>
            <person name="Ambacheew D."/>
            <person name="Muzemil S."/>
            <person name="Studholme D.J."/>
        </authorList>
    </citation>
    <scope>NUCLEOTIDE SEQUENCE [LARGE SCALE GENOMIC DNA]</scope>
</reference>
<sequence length="106" mass="11693">MDTGPAVTLLYYGVLLLCVTAWPYPSKRDLSRSLRPSRPPGSDLQVRCLHISFHCPMSGYAPPTTTSTLCRNSFSSTHCKLFSLHRSKIDSLTGARSYGGMIADRI</sequence>
<gene>
    <name evidence="2" type="ORF">B296_00004963</name>
</gene>
<comment type="caution">
    <text evidence="2">The sequence shown here is derived from an EMBL/GenBank/DDBJ whole genome shotgun (WGS) entry which is preliminary data.</text>
</comment>
<dbReference type="Proteomes" id="UP000287651">
    <property type="component" value="Unassembled WGS sequence"/>
</dbReference>
<evidence type="ECO:0000256" key="1">
    <source>
        <dbReference type="SAM" id="Phobius"/>
    </source>
</evidence>